<evidence type="ECO:0000259" key="5">
    <source>
        <dbReference type="PROSITE" id="PS51078"/>
    </source>
</evidence>
<dbReference type="InterPro" id="IPR005471">
    <property type="entry name" value="Tscrpt_reg_IclR_N"/>
</dbReference>
<dbReference type="PANTHER" id="PTHR30136">
    <property type="entry name" value="HELIX-TURN-HELIX TRANSCRIPTIONAL REGULATOR, ICLR FAMILY"/>
    <property type="match status" value="1"/>
</dbReference>
<evidence type="ECO:0000259" key="4">
    <source>
        <dbReference type="PROSITE" id="PS51077"/>
    </source>
</evidence>
<dbReference type="PROSITE" id="PS51078">
    <property type="entry name" value="ICLR_ED"/>
    <property type="match status" value="1"/>
</dbReference>
<comment type="caution">
    <text evidence="6">The sequence shown here is derived from an EMBL/GenBank/DDBJ whole genome shotgun (WGS) entry which is preliminary data.</text>
</comment>
<dbReference type="Pfam" id="PF09339">
    <property type="entry name" value="HTH_IclR"/>
    <property type="match status" value="1"/>
</dbReference>
<keyword evidence="7" id="KW-1185">Reference proteome</keyword>
<dbReference type="Pfam" id="PF01614">
    <property type="entry name" value="IclR_C"/>
    <property type="match status" value="1"/>
</dbReference>
<dbReference type="InterPro" id="IPR050707">
    <property type="entry name" value="HTH_MetabolicPath_Reg"/>
</dbReference>
<evidence type="ECO:0000256" key="1">
    <source>
        <dbReference type="ARBA" id="ARBA00023015"/>
    </source>
</evidence>
<dbReference type="RefSeq" id="WP_379915469.1">
    <property type="nucleotide sequence ID" value="NZ_JBHUDD010000056.1"/>
</dbReference>
<dbReference type="EMBL" id="JBHUDD010000056">
    <property type="protein sequence ID" value="MFD1509870.1"/>
    <property type="molecule type" value="Genomic_DNA"/>
</dbReference>
<dbReference type="SMART" id="SM00346">
    <property type="entry name" value="HTH_ICLR"/>
    <property type="match status" value="1"/>
</dbReference>
<evidence type="ECO:0000313" key="7">
    <source>
        <dbReference type="Proteomes" id="UP001597186"/>
    </source>
</evidence>
<protein>
    <submittedName>
        <fullName evidence="6">IclR family transcriptional regulator</fullName>
    </submittedName>
</protein>
<keyword evidence="1" id="KW-0805">Transcription regulation</keyword>
<dbReference type="InterPro" id="IPR036390">
    <property type="entry name" value="WH_DNA-bd_sf"/>
</dbReference>
<dbReference type="SUPFAM" id="SSF46785">
    <property type="entry name" value="Winged helix' DNA-binding domain"/>
    <property type="match status" value="1"/>
</dbReference>
<evidence type="ECO:0000313" key="6">
    <source>
        <dbReference type="EMBL" id="MFD1509870.1"/>
    </source>
</evidence>
<dbReference type="InterPro" id="IPR036388">
    <property type="entry name" value="WH-like_DNA-bd_sf"/>
</dbReference>
<gene>
    <name evidence="6" type="ORF">ACFTOW_10685</name>
</gene>
<dbReference type="Proteomes" id="UP001597186">
    <property type="component" value="Unassembled WGS sequence"/>
</dbReference>
<name>A0ABW4EET7_9RHOB</name>
<keyword evidence="3" id="KW-0804">Transcription</keyword>
<feature type="domain" description="HTH iclR-type" evidence="4">
    <location>
        <begin position="1"/>
        <end position="64"/>
    </location>
</feature>
<evidence type="ECO:0000256" key="3">
    <source>
        <dbReference type="ARBA" id="ARBA00023163"/>
    </source>
</evidence>
<keyword evidence="2" id="KW-0238">DNA-binding</keyword>
<feature type="domain" description="IclR-ED" evidence="5">
    <location>
        <begin position="65"/>
        <end position="247"/>
    </location>
</feature>
<reference evidence="7" key="1">
    <citation type="journal article" date="2019" name="Int. J. Syst. Evol. Microbiol.">
        <title>The Global Catalogue of Microorganisms (GCM) 10K type strain sequencing project: providing services to taxonomists for standard genome sequencing and annotation.</title>
        <authorList>
            <consortium name="The Broad Institute Genomics Platform"/>
            <consortium name="The Broad Institute Genome Sequencing Center for Infectious Disease"/>
            <person name="Wu L."/>
            <person name="Ma J."/>
        </authorList>
    </citation>
    <scope>NUCLEOTIDE SEQUENCE [LARGE SCALE GENOMIC DNA]</scope>
    <source>
        <strain evidence="7">CGMCC 1.12477</strain>
    </source>
</reference>
<proteinExistence type="predicted"/>
<dbReference type="Gene3D" id="1.10.10.10">
    <property type="entry name" value="Winged helix-like DNA-binding domain superfamily/Winged helix DNA-binding domain"/>
    <property type="match status" value="1"/>
</dbReference>
<dbReference type="Gene3D" id="3.30.450.40">
    <property type="match status" value="1"/>
</dbReference>
<organism evidence="6 7">
    <name type="scientific">Lacimonas salitolerans</name>
    <dbReference type="NCBI Taxonomy" id="1323750"/>
    <lineage>
        <taxon>Bacteria</taxon>
        <taxon>Pseudomonadati</taxon>
        <taxon>Pseudomonadota</taxon>
        <taxon>Alphaproteobacteria</taxon>
        <taxon>Rhodobacterales</taxon>
        <taxon>Paracoccaceae</taxon>
        <taxon>Lacimonas</taxon>
    </lineage>
</organism>
<dbReference type="InterPro" id="IPR029016">
    <property type="entry name" value="GAF-like_dom_sf"/>
</dbReference>
<sequence>MQTIARVSHVLKALSEGTSGGMRLSDVAGHIGLGKTTALRLLKALTEVGYVEYDESTKLYRLGYCLFNLGTSARRFHIIELARPGLTRLAAATGDTVFLSLRDGQQAQCVHRQTGSYPIRTLTLSVGDRRPLGVGAGSLALLAFESDAEIDRILTASRDARRSYSSFEDAHLRAMIAETRAQGYSFNDGRIVSAMNAVGVPVLDQAGRVACALSIAAIRERMERPRLQELVAQLQAEARAIGQALDSRNAAAAQREPLTVSEER</sequence>
<dbReference type="SUPFAM" id="SSF55781">
    <property type="entry name" value="GAF domain-like"/>
    <property type="match status" value="1"/>
</dbReference>
<evidence type="ECO:0000256" key="2">
    <source>
        <dbReference type="ARBA" id="ARBA00023125"/>
    </source>
</evidence>
<dbReference type="InterPro" id="IPR014757">
    <property type="entry name" value="Tscrpt_reg_IclR_C"/>
</dbReference>
<dbReference type="PANTHER" id="PTHR30136:SF39">
    <property type="entry name" value="TRANSCRIPTIONAL REGULATORY PROTEIN"/>
    <property type="match status" value="1"/>
</dbReference>
<accession>A0ABW4EET7</accession>
<dbReference type="PROSITE" id="PS51077">
    <property type="entry name" value="HTH_ICLR"/>
    <property type="match status" value="1"/>
</dbReference>